<dbReference type="GO" id="GO:0015679">
    <property type="term" value="P:plasma membrane copper ion transport"/>
    <property type="evidence" value="ECO:0007669"/>
    <property type="project" value="TreeGrafter"/>
</dbReference>
<dbReference type="InterPro" id="IPR058649">
    <property type="entry name" value="CzcB_C"/>
</dbReference>
<dbReference type="Gene3D" id="2.40.50.100">
    <property type="match status" value="1"/>
</dbReference>
<dbReference type="Pfam" id="PF19335">
    <property type="entry name" value="HMBD"/>
    <property type="match status" value="1"/>
</dbReference>
<dbReference type="Pfam" id="PF11604">
    <property type="entry name" value="CusF_Ec"/>
    <property type="match status" value="2"/>
</dbReference>
<dbReference type="InterPro" id="IPR045800">
    <property type="entry name" value="HMBD"/>
</dbReference>
<dbReference type="Pfam" id="PF25975">
    <property type="entry name" value="CzcB_C"/>
    <property type="match status" value="1"/>
</dbReference>
<dbReference type="Pfam" id="PF25954">
    <property type="entry name" value="Beta-barrel_RND_2"/>
    <property type="match status" value="1"/>
</dbReference>
<evidence type="ECO:0000259" key="7">
    <source>
        <dbReference type="Pfam" id="PF25975"/>
    </source>
</evidence>
<evidence type="ECO:0000256" key="1">
    <source>
        <dbReference type="ARBA" id="ARBA00009477"/>
    </source>
</evidence>
<keyword evidence="2" id="KW-0813">Transport</keyword>
<dbReference type="NCBIfam" id="TIGR01730">
    <property type="entry name" value="RND_mfp"/>
    <property type="match status" value="1"/>
</dbReference>
<evidence type="ECO:0000259" key="5">
    <source>
        <dbReference type="Pfam" id="PF25919"/>
    </source>
</evidence>
<evidence type="ECO:0000313" key="8">
    <source>
        <dbReference type="EMBL" id="PCK32774.1"/>
    </source>
</evidence>
<dbReference type="InterPro" id="IPR058790">
    <property type="entry name" value="BSH_CusB"/>
</dbReference>
<dbReference type="GO" id="GO:0016020">
    <property type="term" value="C:membrane"/>
    <property type="evidence" value="ECO:0007669"/>
    <property type="project" value="InterPro"/>
</dbReference>
<dbReference type="PANTHER" id="PTHR30097:SF15">
    <property type="entry name" value="CATION EFFLUX SYSTEM PROTEIN CUSB"/>
    <property type="match status" value="1"/>
</dbReference>
<evidence type="ECO:0000313" key="9">
    <source>
        <dbReference type="Proteomes" id="UP000228621"/>
    </source>
</evidence>
<dbReference type="InterPro" id="IPR051909">
    <property type="entry name" value="MFP_Cation_Efflux"/>
</dbReference>
<dbReference type="GO" id="GO:0060003">
    <property type="term" value="P:copper ion export"/>
    <property type="evidence" value="ECO:0007669"/>
    <property type="project" value="TreeGrafter"/>
</dbReference>
<dbReference type="AlphaFoldDB" id="A0A2A5JTG6"/>
<dbReference type="SUPFAM" id="SSF111369">
    <property type="entry name" value="HlyD-like secretion proteins"/>
    <property type="match status" value="1"/>
</dbReference>
<keyword evidence="9" id="KW-1185">Reference proteome</keyword>
<dbReference type="FunFam" id="2.40.30.170:FF:000010">
    <property type="entry name" value="Efflux RND transporter periplasmic adaptor subunit"/>
    <property type="match status" value="1"/>
</dbReference>
<name>A0A2A5JTG6_PSEO7</name>
<comment type="caution">
    <text evidence="8">The sequence shown here is derived from an EMBL/GenBank/DDBJ whole genome shotgun (WGS) entry which is preliminary data.</text>
</comment>
<gene>
    <name evidence="8" type="ORF">CEX98_05075</name>
</gene>
<dbReference type="GO" id="GO:0046914">
    <property type="term" value="F:transition metal ion binding"/>
    <property type="evidence" value="ECO:0007669"/>
    <property type="project" value="TreeGrafter"/>
</dbReference>
<dbReference type="Gene3D" id="2.40.30.170">
    <property type="match status" value="1"/>
</dbReference>
<dbReference type="OrthoDB" id="9806939at2"/>
<organism evidence="8 9">
    <name type="scientific">Pseudoalteromonas piscicida</name>
    <dbReference type="NCBI Taxonomy" id="43662"/>
    <lineage>
        <taxon>Bacteria</taxon>
        <taxon>Pseudomonadati</taxon>
        <taxon>Pseudomonadota</taxon>
        <taxon>Gammaproteobacteria</taxon>
        <taxon>Alteromonadales</taxon>
        <taxon>Pseudoalteromonadaceae</taxon>
        <taxon>Pseudoalteromonas</taxon>
    </lineage>
</organism>
<dbReference type="GO" id="GO:0030288">
    <property type="term" value="C:outer membrane-bounded periplasmic space"/>
    <property type="evidence" value="ECO:0007669"/>
    <property type="project" value="TreeGrafter"/>
</dbReference>
<accession>A0A2A5JTG6</accession>
<dbReference type="InterPro" id="IPR006143">
    <property type="entry name" value="RND_pump_MFP"/>
</dbReference>
<dbReference type="RefSeq" id="WP_099641036.1">
    <property type="nucleotide sequence ID" value="NZ_NKHF01000024.1"/>
</dbReference>
<dbReference type="InterPro" id="IPR058792">
    <property type="entry name" value="Beta-barrel_RND_2"/>
</dbReference>
<dbReference type="Gene3D" id="2.40.50.320">
    <property type="entry name" value="Copper binding periplasmic protein CusF"/>
    <property type="match status" value="2"/>
</dbReference>
<dbReference type="PANTHER" id="PTHR30097">
    <property type="entry name" value="CATION EFFLUX SYSTEM PROTEIN CUSB"/>
    <property type="match status" value="1"/>
</dbReference>
<protein>
    <submittedName>
        <fullName evidence="8">Efflux transporter periplasmic adaptor subunit</fullName>
    </submittedName>
</protein>
<proteinExistence type="inferred from homology"/>
<comment type="similarity">
    <text evidence="1">Belongs to the membrane fusion protein (MFP) (TC 8.A.1) family.</text>
</comment>
<dbReference type="Gene3D" id="6.10.140.730">
    <property type="match status" value="1"/>
</dbReference>
<dbReference type="EMBL" id="NKHF01000024">
    <property type="protein sequence ID" value="PCK32774.1"/>
    <property type="molecule type" value="Genomic_DNA"/>
</dbReference>
<dbReference type="InterPro" id="IPR042230">
    <property type="entry name" value="CusF_sf"/>
</dbReference>
<evidence type="ECO:0000259" key="4">
    <source>
        <dbReference type="Pfam" id="PF25869"/>
    </source>
</evidence>
<feature type="domain" description="CusB-like beta-barrel" evidence="6">
    <location>
        <begin position="245"/>
        <end position="321"/>
    </location>
</feature>
<evidence type="ECO:0000259" key="6">
    <source>
        <dbReference type="Pfam" id="PF25954"/>
    </source>
</evidence>
<dbReference type="InterPro" id="IPR021647">
    <property type="entry name" value="CusF_Ec"/>
</dbReference>
<feature type="domain" description="CusB-like barrel-sandwich hybrid" evidence="5">
    <location>
        <begin position="124"/>
        <end position="240"/>
    </location>
</feature>
<evidence type="ECO:0000256" key="2">
    <source>
        <dbReference type="ARBA" id="ARBA00022448"/>
    </source>
</evidence>
<dbReference type="GO" id="GO:0022857">
    <property type="term" value="F:transmembrane transporter activity"/>
    <property type="evidence" value="ECO:0007669"/>
    <property type="project" value="InterPro"/>
</dbReference>
<feature type="domain" description="Heavy metal binding" evidence="3">
    <location>
        <begin position="43"/>
        <end position="69"/>
    </location>
</feature>
<reference evidence="9" key="1">
    <citation type="journal article" date="2019" name="Genome Announc.">
        <title>Draft Genome Sequence of Pseudoalteromonas piscicida Strain 36Y ROTHPW, an Hypersaline Seawater Isolate from the South Coast of Sonora, Mexico.</title>
        <authorList>
            <person name="Sanchez-Diaz R."/>
            <person name="Molina-Garza Z.J."/>
            <person name="Cruz-Suarez L.E."/>
            <person name="Selvin J."/>
            <person name="Kiran G.S."/>
            <person name="Ibarra-Gamez J.C."/>
            <person name="Gomez-Gil B."/>
            <person name="Galaviz-Silva L."/>
        </authorList>
    </citation>
    <scope>NUCLEOTIDE SEQUENCE [LARGE SCALE GENOMIC DNA]</scope>
    <source>
        <strain evidence="9">36Y_RITHPW</strain>
    </source>
</reference>
<dbReference type="InterPro" id="IPR058791">
    <property type="entry name" value="3HB_CusB"/>
</dbReference>
<dbReference type="Proteomes" id="UP000228621">
    <property type="component" value="Unassembled WGS sequence"/>
</dbReference>
<evidence type="ECO:0000259" key="3">
    <source>
        <dbReference type="Pfam" id="PF19335"/>
    </source>
</evidence>
<dbReference type="Pfam" id="PF25869">
    <property type="entry name" value="3HB_CusB"/>
    <property type="match status" value="1"/>
</dbReference>
<sequence>MNNNLKIALVAVTTLALGVVIGINAPSQNDAGTAKSAEKAPLYWVAPMDPNYRRDQPGKSPMGMDLVPVYEEESANAQFGEGVVEIAPHVENNLGVRTAVATRDVMSHQINTVGYVQYNEDSLVHIHPRVEGWVEKLYVKAVGDPVKQGEPLYTLYSPQLVNAQEEYLIARKRNNQALINAAHERLKALHLSDGFINTLKKTGEVHQSITFYARQSGVLDGLQIREGFYVKPGTTLMSIAKLDEIWVEADVFERDAMLVAQGQTVSMTLDFLPGRTWQGQVDYVYPSLNEKTRTLRVRLRFDNRDALLKPNMFAQVKIHADSRNEVLQVPSESVIRTAKQNRVVVEVAPGSFKSIAVELGQIGDENIEILDGLNEGDAIVTSAHFLIDSQSSITSDFMRMAPVVKAKSVWIEGEIRHLDYSSRVVNIDHQPVPEWEWPEMVMDFTVAESVDIDALNAGQTLHFEATKNDDGSVLLTGIHIMSEGNMTDSTLPTATVGGVINAINADTRVLNISRDAIEKWDRPATTMDFVAAEHIDLSQLMTGMKVTFTFEVGEEFVVTDIKPVGEMSMNMHSGH</sequence>
<dbReference type="Pfam" id="PF25919">
    <property type="entry name" value="BSH_CusB"/>
    <property type="match status" value="1"/>
</dbReference>
<dbReference type="Gene3D" id="2.40.420.20">
    <property type="match status" value="1"/>
</dbReference>
<feature type="domain" description="CusB-like three alpha-helical bundle" evidence="4">
    <location>
        <begin position="160"/>
        <end position="207"/>
    </location>
</feature>
<feature type="domain" description="CzcB-like C-terminal circularly permuted SH3-like" evidence="7">
    <location>
        <begin position="329"/>
        <end position="387"/>
    </location>
</feature>